<reference evidence="2" key="1">
    <citation type="submission" date="2017-01" db="EMBL/GenBank/DDBJ databases">
        <title>Genome Analysis of Deinococcus marmoris KOPRI26562.</title>
        <authorList>
            <person name="Kim J.H."/>
            <person name="Oh H.-M."/>
        </authorList>
    </citation>
    <scope>NUCLEOTIDE SEQUENCE [LARGE SCALE GENOMIC DNA]</scope>
    <source>
        <strain evidence="2">PAMC 26633</strain>
    </source>
</reference>
<dbReference type="AlphaFoldDB" id="A0A226XAS8"/>
<comment type="caution">
    <text evidence="1">The sequence shown here is derived from an EMBL/GenBank/DDBJ whole genome shotgun (WGS) entry which is preliminary data.</text>
</comment>
<protein>
    <submittedName>
        <fullName evidence="1">Uncharacterized protein</fullName>
    </submittedName>
</protein>
<proteinExistence type="predicted"/>
<dbReference type="Proteomes" id="UP000214720">
    <property type="component" value="Unassembled WGS sequence"/>
</dbReference>
<dbReference type="EMBL" id="MTHB01000024">
    <property type="protein sequence ID" value="OXC80090.1"/>
    <property type="molecule type" value="Genomic_DNA"/>
</dbReference>
<accession>A0A226XAS8</accession>
<sequence length="37" mass="4186">MQMRKIKPALSEAWQLIASGSASVHAHLRYGTRDDEM</sequence>
<name>A0A226XAS8_CABSO</name>
<gene>
    <name evidence="1" type="ORF">BSU04_03510</name>
</gene>
<evidence type="ECO:0000313" key="1">
    <source>
        <dbReference type="EMBL" id="OXC80090.1"/>
    </source>
</evidence>
<organism evidence="1 2">
    <name type="scientific">Caballeronia sordidicola</name>
    <name type="common">Burkholderia sordidicola</name>
    <dbReference type="NCBI Taxonomy" id="196367"/>
    <lineage>
        <taxon>Bacteria</taxon>
        <taxon>Pseudomonadati</taxon>
        <taxon>Pseudomonadota</taxon>
        <taxon>Betaproteobacteria</taxon>
        <taxon>Burkholderiales</taxon>
        <taxon>Burkholderiaceae</taxon>
        <taxon>Caballeronia</taxon>
    </lineage>
</organism>
<evidence type="ECO:0000313" key="2">
    <source>
        <dbReference type="Proteomes" id="UP000214720"/>
    </source>
</evidence>